<dbReference type="EMBL" id="FQVQ01000007">
    <property type="protein sequence ID" value="SHF34822.1"/>
    <property type="molecule type" value="Genomic_DNA"/>
</dbReference>
<dbReference type="AlphaFoldDB" id="A0A1M5AY34"/>
<keyword evidence="2" id="KW-1185">Reference proteome</keyword>
<accession>A0A1M5AY34</accession>
<dbReference type="RefSeq" id="WP_073362997.1">
    <property type="nucleotide sequence ID" value="NZ_FQVQ01000007.1"/>
</dbReference>
<reference evidence="1 2" key="1">
    <citation type="submission" date="2016-11" db="EMBL/GenBank/DDBJ databases">
        <authorList>
            <person name="Jaros S."/>
            <person name="Januszkiewicz K."/>
            <person name="Wedrychowicz H."/>
        </authorList>
    </citation>
    <scope>NUCLEOTIDE SEQUENCE [LARGE SCALE GENOMIC DNA]</scope>
    <source>
        <strain evidence="1 2">DSM 25660</strain>
    </source>
</reference>
<organism evidence="1 2">
    <name type="scientific">Flavobacterium fontis</name>
    <dbReference type="NCBI Taxonomy" id="1124188"/>
    <lineage>
        <taxon>Bacteria</taxon>
        <taxon>Pseudomonadati</taxon>
        <taxon>Bacteroidota</taxon>
        <taxon>Flavobacteriia</taxon>
        <taxon>Flavobacteriales</taxon>
        <taxon>Flavobacteriaceae</taxon>
        <taxon>Flavobacterium</taxon>
    </lineage>
</organism>
<dbReference type="Proteomes" id="UP000184147">
    <property type="component" value="Unassembled WGS sequence"/>
</dbReference>
<dbReference type="OrthoDB" id="879086at2"/>
<sequence length="154" mass="17990">MKIINILSFIWISLMSLNSCQKEIIIKQEQNYCLISSVYVENNKHYIEADYVQYLTGEKAIEAAKKNGDADVFMINGRKEYDIPGDFYIVNENTKIRKLEVSNKVKIELVGLNESINENQIKTFDNLKNDFKNRLFLLTIENDKIIEIKEIFTP</sequence>
<evidence type="ECO:0000313" key="1">
    <source>
        <dbReference type="EMBL" id="SHF34822.1"/>
    </source>
</evidence>
<gene>
    <name evidence="1" type="ORF">SAMN05444377_10728</name>
</gene>
<dbReference type="STRING" id="1124188.SAMN05444377_10728"/>
<protein>
    <submittedName>
        <fullName evidence="1">Uncharacterized protein</fullName>
    </submittedName>
</protein>
<evidence type="ECO:0000313" key="2">
    <source>
        <dbReference type="Proteomes" id="UP000184147"/>
    </source>
</evidence>
<proteinExistence type="predicted"/>
<name>A0A1M5AY34_9FLAO</name>